<evidence type="ECO:0000256" key="4">
    <source>
        <dbReference type="ARBA" id="ARBA00022691"/>
    </source>
</evidence>
<comment type="similarity">
    <text evidence="1">Belongs to the methyltransferase superfamily.</text>
</comment>
<dbReference type="SMART" id="SM00650">
    <property type="entry name" value="rADc"/>
    <property type="match status" value="1"/>
</dbReference>
<comment type="caution">
    <text evidence="6">The sequence shown here is derived from an EMBL/GenBank/DDBJ whole genome shotgun (WGS) entry which is preliminary data.</text>
</comment>
<dbReference type="Proteomes" id="UP000331127">
    <property type="component" value="Unassembled WGS sequence"/>
</dbReference>
<evidence type="ECO:0000313" key="7">
    <source>
        <dbReference type="Proteomes" id="UP000331127"/>
    </source>
</evidence>
<dbReference type="InterPro" id="IPR051052">
    <property type="entry name" value="Diverse_substrate_MTase"/>
</dbReference>
<dbReference type="OrthoDB" id="9797252at2"/>
<protein>
    <submittedName>
        <fullName evidence="6">Methyltransferase type 11</fullName>
    </submittedName>
</protein>
<evidence type="ECO:0000256" key="1">
    <source>
        <dbReference type="ARBA" id="ARBA00008361"/>
    </source>
</evidence>
<evidence type="ECO:0000256" key="2">
    <source>
        <dbReference type="ARBA" id="ARBA00022603"/>
    </source>
</evidence>
<keyword evidence="3 6" id="KW-0808">Transferase</keyword>
<dbReference type="InterPro" id="IPR020598">
    <property type="entry name" value="rRNA_Ade_methylase_Trfase_N"/>
</dbReference>
<evidence type="ECO:0000313" key="6">
    <source>
        <dbReference type="EMBL" id="GES12879.1"/>
    </source>
</evidence>
<dbReference type="GO" id="GO:0000179">
    <property type="term" value="F:rRNA (adenine-N6,N6-)-dimethyltransferase activity"/>
    <property type="evidence" value="ECO:0007669"/>
    <property type="project" value="InterPro"/>
</dbReference>
<dbReference type="Gene3D" id="3.40.50.150">
    <property type="entry name" value="Vaccinia Virus protein VP39"/>
    <property type="match status" value="1"/>
</dbReference>
<dbReference type="PANTHER" id="PTHR44942">
    <property type="entry name" value="METHYLTRANSF_11 DOMAIN-CONTAINING PROTEIN"/>
    <property type="match status" value="1"/>
</dbReference>
<evidence type="ECO:0000256" key="3">
    <source>
        <dbReference type="ARBA" id="ARBA00022679"/>
    </source>
</evidence>
<dbReference type="InterPro" id="IPR029063">
    <property type="entry name" value="SAM-dependent_MTases_sf"/>
</dbReference>
<feature type="domain" description="Ribosomal RNA adenine methylase transferase N-terminal" evidence="5">
    <location>
        <begin position="28"/>
        <end position="161"/>
    </location>
</feature>
<dbReference type="PANTHER" id="PTHR44942:SF4">
    <property type="entry name" value="METHYLTRANSFERASE TYPE 11 DOMAIN-CONTAINING PROTEIN"/>
    <property type="match status" value="1"/>
</dbReference>
<proteinExistence type="inferred from homology"/>
<accession>A0A5M3WYA0</accession>
<keyword evidence="4" id="KW-0949">S-adenosyl-L-methionine</keyword>
<sequence length="255" mass="28427">MAEARTTLRHTFNTDAELYDRVRPGYPAELFDQLPTGRVLEIGCGTGQATEPLARRGRPIVAIELGEQLADVARRKLSRFPQVEIITADFETWPLPPEPFDLVLAATSFHWIDPDIRVAKAAQALRPGGTLATIATHHVFGGTTAFFADAQECYLRFDPDTPPGLRLRPSAEIPTDRAEIDASPDFGPARFHRYEWDQPYTTQAYLDVLTTYSGHIALPAPARAGLLRCIADLIDNKYGGRIVKRYLTELRLADR</sequence>
<dbReference type="InterPro" id="IPR013216">
    <property type="entry name" value="Methyltransf_11"/>
</dbReference>
<dbReference type="AlphaFoldDB" id="A0A5M3WYA0"/>
<keyword evidence="2 6" id="KW-0489">Methyltransferase</keyword>
<dbReference type="RefSeq" id="WP_155358160.1">
    <property type="nucleotide sequence ID" value="NZ_BAAAHL010000034.1"/>
</dbReference>
<dbReference type="CDD" id="cd02440">
    <property type="entry name" value="AdoMet_MTases"/>
    <property type="match status" value="1"/>
</dbReference>
<dbReference type="SUPFAM" id="SSF53335">
    <property type="entry name" value="S-adenosyl-L-methionine-dependent methyltransferases"/>
    <property type="match status" value="1"/>
</dbReference>
<keyword evidence="7" id="KW-1185">Reference proteome</keyword>
<evidence type="ECO:0000259" key="5">
    <source>
        <dbReference type="SMART" id="SM00650"/>
    </source>
</evidence>
<gene>
    <name evidence="6" type="ORF">Amac_064760</name>
</gene>
<organism evidence="6 7">
    <name type="scientific">Acrocarpospora macrocephala</name>
    <dbReference type="NCBI Taxonomy" id="150177"/>
    <lineage>
        <taxon>Bacteria</taxon>
        <taxon>Bacillati</taxon>
        <taxon>Actinomycetota</taxon>
        <taxon>Actinomycetes</taxon>
        <taxon>Streptosporangiales</taxon>
        <taxon>Streptosporangiaceae</taxon>
        <taxon>Acrocarpospora</taxon>
    </lineage>
</organism>
<name>A0A5M3WYA0_9ACTN</name>
<reference evidence="6 7" key="1">
    <citation type="submission" date="2019-10" db="EMBL/GenBank/DDBJ databases">
        <title>Whole genome shotgun sequence of Acrocarpospora macrocephala NBRC 16266.</title>
        <authorList>
            <person name="Ichikawa N."/>
            <person name="Kimura A."/>
            <person name="Kitahashi Y."/>
            <person name="Komaki H."/>
            <person name="Oguchi A."/>
        </authorList>
    </citation>
    <scope>NUCLEOTIDE SEQUENCE [LARGE SCALE GENOMIC DNA]</scope>
    <source>
        <strain evidence="6 7">NBRC 16266</strain>
    </source>
</reference>
<dbReference type="Pfam" id="PF08241">
    <property type="entry name" value="Methyltransf_11"/>
    <property type="match status" value="1"/>
</dbReference>
<dbReference type="EMBL" id="BLAE01000040">
    <property type="protein sequence ID" value="GES12879.1"/>
    <property type="molecule type" value="Genomic_DNA"/>
</dbReference>